<dbReference type="PROSITE" id="PS50017">
    <property type="entry name" value="DEATH_DOMAIN"/>
    <property type="match status" value="1"/>
</dbReference>
<dbReference type="Gene3D" id="1.10.533.10">
    <property type="entry name" value="Death Domain, Fas"/>
    <property type="match status" value="1"/>
</dbReference>
<protein>
    <recommendedName>
        <fullName evidence="4">Death domain-containing protein</fullName>
    </recommendedName>
</protein>
<feature type="signal peptide" evidence="3">
    <location>
        <begin position="1"/>
        <end position="17"/>
    </location>
</feature>
<evidence type="ECO:0000256" key="1">
    <source>
        <dbReference type="SAM" id="MobiDB-lite"/>
    </source>
</evidence>
<dbReference type="InterPro" id="IPR011029">
    <property type="entry name" value="DEATH-like_dom_sf"/>
</dbReference>
<feature type="transmembrane region" description="Helical" evidence="2">
    <location>
        <begin position="164"/>
        <end position="186"/>
    </location>
</feature>
<evidence type="ECO:0000259" key="4">
    <source>
        <dbReference type="PROSITE" id="PS50017"/>
    </source>
</evidence>
<dbReference type="Proteomes" id="UP001353858">
    <property type="component" value="Unassembled WGS sequence"/>
</dbReference>
<dbReference type="InterPro" id="IPR000488">
    <property type="entry name" value="Death_dom"/>
</dbReference>
<dbReference type="EMBL" id="JARPUR010000006">
    <property type="protein sequence ID" value="KAK4874916.1"/>
    <property type="molecule type" value="Genomic_DNA"/>
</dbReference>
<feature type="region of interest" description="Disordered" evidence="1">
    <location>
        <begin position="201"/>
        <end position="224"/>
    </location>
</feature>
<dbReference type="GO" id="GO:0007165">
    <property type="term" value="P:signal transduction"/>
    <property type="evidence" value="ECO:0007669"/>
    <property type="project" value="InterPro"/>
</dbReference>
<gene>
    <name evidence="5" type="ORF">RN001_014276</name>
</gene>
<name>A0AAN7P423_9COLE</name>
<keyword evidence="3" id="KW-0732">Signal</keyword>
<keyword evidence="2" id="KW-0812">Transmembrane</keyword>
<sequence length="224" mass="25642">MFAQPFLSLVIFCLTKATVDLNLPELEYLANHLHSEECRKLVASLHFKSYEKPQALEVAEINVSKDIPCIRLLLHWNSQPGEGKGETHEILQHRLRQIGRSDLADWIGKTVFHQLGEEMMEDLKHPFDEVLNATETHEHVVTPTLFPTYNWDVTEWIAFDTICWGFVLGLSALALVILFKALYLLIKKKTKKRTIPPKTYATLESDASSESEDLSQTTYTFPSK</sequence>
<dbReference type="AlphaFoldDB" id="A0AAN7P423"/>
<evidence type="ECO:0000256" key="3">
    <source>
        <dbReference type="SAM" id="SignalP"/>
    </source>
</evidence>
<keyword evidence="2" id="KW-0472">Membrane</keyword>
<keyword evidence="2" id="KW-1133">Transmembrane helix</keyword>
<keyword evidence="6" id="KW-1185">Reference proteome</keyword>
<evidence type="ECO:0000313" key="6">
    <source>
        <dbReference type="Proteomes" id="UP001353858"/>
    </source>
</evidence>
<feature type="chain" id="PRO_5042858514" description="Death domain-containing protein" evidence="3">
    <location>
        <begin position="18"/>
        <end position="224"/>
    </location>
</feature>
<evidence type="ECO:0000313" key="5">
    <source>
        <dbReference type="EMBL" id="KAK4874916.1"/>
    </source>
</evidence>
<accession>A0AAN7P423</accession>
<evidence type="ECO:0000256" key="2">
    <source>
        <dbReference type="SAM" id="Phobius"/>
    </source>
</evidence>
<reference evidence="6" key="1">
    <citation type="submission" date="2023-01" db="EMBL/GenBank/DDBJ databases">
        <title>Key to firefly adult light organ development and bioluminescence: homeobox transcription factors regulate luciferase expression and transportation to peroxisome.</title>
        <authorList>
            <person name="Fu X."/>
        </authorList>
    </citation>
    <scope>NUCLEOTIDE SEQUENCE [LARGE SCALE GENOMIC DNA]</scope>
</reference>
<comment type="caution">
    <text evidence="5">The sequence shown here is derived from an EMBL/GenBank/DDBJ whole genome shotgun (WGS) entry which is preliminary data.</text>
</comment>
<organism evidence="5 6">
    <name type="scientific">Aquatica leii</name>
    <dbReference type="NCBI Taxonomy" id="1421715"/>
    <lineage>
        <taxon>Eukaryota</taxon>
        <taxon>Metazoa</taxon>
        <taxon>Ecdysozoa</taxon>
        <taxon>Arthropoda</taxon>
        <taxon>Hexapoda</taxon>
        <taxon>Insecta</taxon>
        <taxon>Pterygota</taxon>
        <taxon>Neoptera</taxon>
        <taxon>Endopterygota</taxon>
        <taxon>Coleoptera</taxon>
        <taxon>Polyphaga</taxon>
        <taxon>Elateriformia</taxon>
        <taxon>Elateroidea</taxon>
        <taxon>Lampyridae</taxon>
        <taxon>Luciolinae</taxon>
        <taxon>Aquatica</taxon>
    </lineage>
</organism>
<feature type="domain" description="Death" evidence="4">
    <location>
        <begin position="72"/>
        <end position="111"/>
    </location>
</feature>
<proteinExistence type="predicted"/>